<accession>A0A0U4XUN7</accession>
<keyword evidence="3 7" id="KW-0812">Transmembrane</keyword>
<dbReference type="PANTHER" id="PTHR43731">
    <property type="entry name" value="RHOMBOID PROTEASE"/>
    <property type="match status" value="1"/>
</dbReference>
<evidence type="ECO:0000259" key="9">
    <source>
        <dbReference type="Pfam" id="PF16733"/>
    </source>
</evidence>
<dbReference type="RefSeq" id="WP_059315359.1">
    <property type="nucleotide sequence ID" value="NZ_CP013987.1"/>
</dbReference>
<comment type="similarity">
    <text evidence="2">Belongs to the peptidase S54 family.</text>
</comment>
<feature type="domain" description="Rhomboid protease N-terminal" evidence="9">
    <location>
        <begin position="6"/>
        <end position="68"/>
    </location>
</feature>
<dbReference type="Gene3D" id="3.30.70.2080">
    <property type="match status" value="1"/>
</dbReference>
<gene>
    <name evidence="10" type="ORF">APT59_13685</name>
</gene>
<reference evidence="10 11" key="1">
    <citation type="submission" date="2016-01" db="EMBL/GenBank/DDBJ databases">
        <title>Annotation of Pseudomonas oryzihabitans USDA-ARS-USMARC-56511.</title>
        <authorList>
            <person name="Harhay G.P."/>
            <person name="Harhay D.M."/>
            <person name="Smith T.P.L."/>
            <person name="Bono J.L."/>
            <person name="Heaton M.P."/>
            <person name="Clawson M.L."/>
            <person name="Chitko-Mckown C.G."/>
            <person name="Capik S.F."/>
            <person name="DeDonder K.D."/>
            <person name="Apley M.D."/>
            <person name="Lubbers B.V."/>
            <person name="White B.J."/>
            <person name="Larson R.L."/>
        </authorList>
    </citation>
    <scope>NUCLEOTIDE SEQUENCE [LARGE SCALE GENOMIC DNA]</scope>
    <source>
        <strain evidence="10 11">USDA-ARS-USMARC-56511</strain>
    </source>
</reference>
<dbReference type="Proteomes" id="UP000064137">
    <property type="component" value="Chromosome"/>
</dbReference>
<feature type="domain" description="Peptidase S54 rhomboid" evidence="8">
    <location>
        <begin position="139"/>
        <end position="279"/>
    </location>
</feature>
<evidence type="ECO:0000256" key="3">
    <source>
        <dbReference type="ARBA" id="ARBA00022692"/>
    </source>
</evidence>
<keyword evidence="6 7" id="KW-0472">Membrane</keyword>
<evidence type="ECO:0000313" key="10">
    <source>
        <dbReference type="EMBL" id="ALZ85193.1"/>
    </source>
</evidence>
<dbReference type="Gene3D" id="1.20.1540.10">
    <property type="entry name" value="Rhomboid-like"/>
    <property type="match status" value="1"/>
</dbReference>
<feature type="transmembrane region" description="Helical" evidence="7">
    <location>
        <begin position="178"/>
        <end position="199"/>
    </location>
</feature>
<feature type="transmembrane region" description="Helical" evidence="7">
    <location>
        <begin position="264"/>
        <end position="284"/>
    </location>
</feature>
<dbReference type="GO" id="GO:0016020">
    <property type="term" value="C:membrane"/>
    <property type="evidence" value="ECO:0007669"/>
    <property type="project" value="UniProtKB-SubCell"/>
</dbReference>
<evidence type="ECO:0000256" key="5">
    <source>
        <dbReference type="ARBA" id="ARBA00022989"/>
    </source>
</evidence>
<dbReference type="EMBL" id="CP013987">
    <property type="protein sequence ID" value="ALZ85193.1"/>
    <property type="molecule type" value="Genomic_DNA"/>
</dbReference>
<dbReference type="InterPro" id="IPR050925">
    <property type="entry name" value="Rhomboid_protease_S54"/>
</dbReference>
<evidence type="ECO:0000256" key="4">
    <source>
        <dbReference type="ARBA" id="ARBA00022801"/>
    </source>
</evidence>
<keyword evidence="4" id="KW-0378">Hydrolase</keyword>
<dbReference type="AlphaFoldDB" id="A0A0U4XUN7"/>
<dbReference type="InterPro" id="IPR022764">
    <property type="entry name" value="Peptidase_S54_rhomboid_dom"/>
</dbReference>
<evidence type="ECO:0000256" key="1">
    <source>
        <dbReference type="ARBA" id="ARBA00004141"/>
    </source>
</evidence>
<dbReference type="KEGG" id="por:APT59_13685"/>
<dbReference type="InterPro" id="IPR031976">
    <property type="entry name" value="NRho"/>
</dbReference>
<sequence length="289" mass="32412">MNQPQPVLRVPLGRDLLGFTRLLRRLQIRHRVVEEGDSQVVWVLDPLRVEETRSLYERYPDGDPQGEVQITRRPRGFGLLAQLKASPVSAVFLIVTLVLGLVTELGDNLALIHYLTLQEFRLIDAEHIAFLDLDVSLSRGQWWRLVTPIFLHFGLLHLAMNALWFWELGRRIEFRQGGLMLLLLTLVFATSSNLVQYAWTGPALFGGLSGVLYGLLGHCWLFQWLSPNPAYRMPRGVVAMMLIWLLICLTGVFDLLGFGSIANGAHVGGLVLGCLTGLLGGALARLRQR</sequence>
<evidence type="ECO:0000259" key="8">
    <source>
        <dbReference type="Pfam" id="PF01694"/>
    </source>
</evidence>
<name>A0A0U4XUN7_9PSED</name>
<evidence type="ECO:0000256" key="7">
    <source>
        <dbReference type="SAM" id="Phobius"/>
    </source>
</evidence>
<dbReference type="OrthoDB" id="9778341at2"/>
<proteinExistence type="inferred from homology"/>
<organism evidence="10 11">
    <name type="scientific">Pseudomonas oryzihabitans</name>
    <dbReference type="NCBI Taxonomy" id="47885"/>
    <lineage>
        <taxon>Bacteria</taxon>
        <taxon>Pseudomonadati</taxon>
        <taxon>Pseudomonadota</taxon>
        <taxon>Gammaproteobacteria</taxon>
        <taxon>Pseudomonadales</taxon>
        <taxon>Pseudomonadaceae</taxon>
        <taxon>Pseudomonas</taxon>
    </lineage>
</organism>
<keyword evidence="5 7" id="KW-1133">Transmembrane helix</keyword>
<dbReference type="GO" id="GO:0006508">
    <property type="term" value="P:proteolysis"/>
    <property type="evidence" value="ECO:0007669"/>
    <property type="project" value="UniProtKB-KW"/>
</dbReference>
<evidence type="ECO:0000256" key="2">
    <source>
        <dbReference type="ARBA" id="ARBA00009045"/>
    </source>
</evidence>
<feature type="transmembrane region" description="Helical" evidence="7">
    <location>
        <begin position="142"/>
        <end position="166"/>
    </location>
</feature>
<dbReference type="SUPFAM" id="SSF144091">
    <property type="entry name" value="Rhomboid-like"/>
    <property type="match status" value="1"/>
</dbReference>
<keyword evidence="10" id="KW-0645">Protease</keyword>
<dbReference type="Pfam" id="PF16733">
    <property type="entry name" value="NRho"/>
    <property type="match status" value="1"/>
</dbReference>
<dbReference type="InterPro" id="IPR035952">
    <property type="entry name" value="Rhomboid-like_sf"/>
</dbReference>
<dbReference type="Pfam" id="PF01694">
    <property type="entry name" value="Rhomboid"/>
    <property type="match status" value="1"/>
</dbReference>
<evidence type="ECO:0000313" key="11">
    <source>
        <dbReference type="Proteomes" id="UP000064137"/>
    </source>
</evidence>
<dbReference type="InterPro" id="IPR038244">
    <property type="entry name" value="NRho_sf"/>
</dbReference>
<feature type="transmembrane region" description="Helical" evidence="7">
    <location>
        <begin position="237"/>
        <end position="258"/>
    </location>
</feature>
<feature type="transmembrane region" description="Helical" evidence="7">
    <location>
        <begin position="79"/>
        <end position="102"/>
    </location>
</feature>
<dbReference type="PANTHER" id="PTHR43731:SF14">
    <property type="entry name" value="PRESENILIN-ASSOCIATED RHOMBOID-LIKE PROTEIN, MITOCHONDRIAL"/>
    <property type="match status" value="1"/>
</dbReference>
<comment type="subcellular location">
    <subcellularLocation>
        <location evidence="1">Membrane</location>
        <topology evidence="1">Multi-pass membrane protein</topology>
    </subcellularLocation>
</comment>
<protein>
    <submittedName>
        <fullName evidence="10">Rhomboid family intramembrane serine protease</fullName>
    </submittedName>
</protein>
<dbReference type="GO" id="GO:0004252">
    <property type="term" value="F:serine-type endopeptidase activity"/>
    <property type="evidence" value="ECO:0007669"/>
    <property type="project" value="InterPro"/>
</dbReference>
<evidence type="ECO:0000256" key="6">
    <source>
        <dbReference type="ARBA" id="ARBA00023136"/>
    </source>
</evidence>
<feature type="transmembrane region" description="Helical" evidence="7">
    <location>
        <begin position="205"/>
        <end position="225"/>
    </location>
</feature>